<reference evidence="1" key="1">
    <citation type="journal article" date="2020" name="Stud. Mycol.">
        <title>101 Dothideomycetes genomes: a test case for predicting lifestyles and emergence of pathogens.</title>
        <authorList>
            <person name="Haridas S."/>
            <person name="Albert R."/>
            <person name="Binder M."/>
            <person name="Bloem J."/>
            <person name="Labutti K."/>
            <person name="Salamov A."/>
            <person name="Andreopoulos B."/>
            <person name="Baker S."/>
            <person name="Barry K."/>
            <person name="Bills G."/>
            <person name="Bluhm B."/>
            <person name="Cannon C."/>
            <person name="Castanera R."/>
            <person name="Culley D."/>
            <person name="Daum C."/>
            <person name="Ezra D."/>
            <person name="Gonzalez J."/>
            <person name="Henrissat B."/>
            <person name="Kuo A."/>
            <person name="Liang C."/>
            <person name="Lipzen A."/>
            <person name="Lutzoni F."/>
            <person name="Magnuson J."/>
            <person name="Mondo S."/>
            <person name="Nolan M."/>
            <person name="Ohm R."/>
            <person name="Pangilinan J."/>
            <person name="Park H.-J."/>
            <person name="Ramirez L."/>
            <person name="Alfaro M."/>
            <person name="Sun H."/>
            <person name="Tritt A."/>
            <person name="Yoshinaga Y."/>
            <person name="Zwiers L.-H."/>
            <person name="Turgeon B."/>
            <person name="Goodwin S."/>
            <person name="Spatafora J."/>
            <person name="Crous P."/>
            <person name="Grigoriev I."/>
        </authorList>
    </citation>
    <scope>NUCLEOTIDE SEQUENCE</scope>
    <source>
        <strain evidence="1">CBS 207.26</strain>
    </source>
</reference>
<dbReference type="AlphaFoldDB" id="A0A6A6EF41"/>
<keyword evidence="2" id="KW-1185">Reference proteome</keyword>
<sequence>MSSNTAEKLAEGEPISQDSLTTAIDAANVEYEGDAARDGYVITQHVIPEDIMDKIQIDEKVFEVTPSGRYKRFDISKQPLIDLGASKTNADRKHDAIIVGQYLPDGRQSEIQKLSAGPPDYVYVTVAMSPRLSSHEGMPELSASHINQQFKYFMGC</sequence>
<organism evidence="1 2">
    <name type="scientific">Zopfia rhizophila CBS 207.26</name>
    <dbReference type="NCBI Taxonomy" id="1314779"/>
    <lineage>
        <taxon>Eukaryota</taxon>
        <taxon>Fungi</taxon>
        <taxon>Dikarya</taxon>
        <taxon>Ascomycota</taxon>
        <taxon>Pezizomycotina</taxon>
        <taxon>Dothideomycetes</taxon>
        <taxon>Dothideomycetes incertae sedis</taxon>
        <taxon>Zopfiaceae</taxon>
        <taxon>Zopfia</taxon>
    </lineage>
</organism>
<proteinExistence type="predicted"/>
<name>A0A6A6EF41_9PEZI</name>
<evidence type="ECO:0000313" key="2">
    <source>
        <dbReference type="Proteomes" id="UP000800200"/>
    </source>
</evidence>
<dbReference type="EMBL" id="ML994619">
    <property type="protein sequence ID" value="KAF2190354.1"/>
    <property type="molecule type" value="Genomic_DNA"/>
</dbReference>
<gene>
    <name evidence="1" type="ORF">K469DRAFT_682453</name>
</gene>
<protein>
    <submittedName>
        <fullName evidence="1">Uncharacterized protein</fullName>
    </submittedName>
</protein>
<accession>A0A6A6EF41</accession>
<evidence type="ECO:0000313" key="1">
    <source>
        <dbReference type="EMBL" id="KAF2190354.1"/>
    </source>
</evidence>
<dbReference type="Proteomes" id="UP000800200">
    <property type="component" value="Unassembled WGS sequence"/>
</dbReference>